<feature type="compositionally biased region" description="Polar residues" evidence="1">
    <location>
        <begin position="24"/>
        <end position="45"/>
    </location>
</feature>
<proteinExistence type="predicted"/>
<feature type="region of interest" description="Disordered" evidence="1">
    <location>
        <begin position="163"/>
        <end position="183"/>
    </location>
</feature>
<evidence type="ECO:0000256" key="1">
    <source>
        <dbReference type="SAM" id="MobiDB-lite"/>
    </source>
</evidence>
<gene>
    <name evidence="2" type="ORF">BJ322DRAFT_1040278</name>
</gene>
<feature type="region of interest" description="Disordered" evidence="1">
    <location>
        <begin position="1"/>
        <end position="46"/>
    </location>
</feature>
<dbReference type="Proteomes" id="UP000736335">
    <property type="component" value="Unassembled WGS sequence"/>
</dbReference>
<dbReference type="EMBL" id="WIUZ02000002">
    <property type="protein sequence ID" value="KAF9791183.1"/>
    <property type="molecule type" value="Genomic_DNA"/>
</dbReference>
<feature type="compositionally biased region" description="Low complexity" evidence="1">
    <location>
        <begin position="169"/>
        <end position="183"/>
    </location>
</feature>
<protein>
    <submittedName>
        <fullName evidence="2">Uncharacterized protein</fullName>
    </submittedName>
</protein>
<organism evidence="2 3">
    <name type="scientific">Thelephora terrestris</name>
    <dbReference type="NCBI Taxonomy" id="56493"/>
    <lineage>
        <taxon>Eukaryota</taxon>
        <taxon>Fungi</taxon>
        <taxon>Dikarya</taxon>
        <taxon>Basidiomycota</taxon>
        <taxon>Agaricomycotina</taxon>
        <taxon>Agaricomycetes</taxon>
        <taxon>Thelephorales</taxon>
        <taxon>Thelephoraceae</taxon>
        <taxon>Thelephora</taxon>
    </lineage>
</organism>
<comment type="caution">
    <text evidence="2">The sequence shown here is derived from an EMBL/GenBank/DDBJ whole genome shotgun (WGS) entry which is preliminary data.</text>
</comment>
<evidence type="ECO:0000313" key="3">
    <source>
        <dbReference type="Proteomes" id="UP000736335"/>
    </source>
</evidence>
<reference evidence="2" key="1">
    <citation type="journal article" date="2020" name="Nat. Commun.">
        <title>Large-scale genome sequencing of mycorrhizal fungi provides insights into the early evolution of symbiotic traits.</title>
        <authorList>
            <person name="Miyauchi S."/>
            <person name="Kiss E."/>
            <person name="Kuo A."/>
            <person name="Drula E."/>
            <person name="Kohler A."/>
            <person name="Sanchez-Garcia M."/>
            <person name="Morin E."/>
            <person name="Andreopoulos B."/>
            <person name="Barry K.W."/>
            <person name="Bonito G."/>
            <person name="Buee M."/>
            <person name="Carver A."/>
            <person name="Chen C."/>
            <person name="Cichocki N."/>
            <person name="Clum A."/>
            <person name="Culley D."/>
            <person name="Crous P.W."/>
            <person name="Fauchery L."/>
            <person name="Girlanda M."/>
            <person name="Hayes R.D."/>
            <person name="Keri Z."/>
            <person name="LaButti K."/>
            <person name="Lipzen A."/>
            <person name="Lombard V."/>
            <person name="Magnuson J."/>
            <person name="Maillard F."/>
            <person name="Murat C."/>
            <person name="Nolan M."/>
            <person name="Ohm R.A."/>
            <person name="Pangilinan J."/>
            <person name="Pereira M.F."/>
            <person name="Perotto S."/>
            <person name="Peter M."/>
            <person name="Pfister S."/>
            <person name="Riley R."/>
            <person name="Sitrit Y."/>
            <person name="Stielow J.B."/>
            <person name="Szollosi G."/>
            <person name="Zifcakova L."/>
            <person name="Stursova M."/>
            <person name="Spatafora J.W."/>
            <person name="Tedersoo L."/>
            <person name="Vaario L.M."/>
            <person name="Yamada A."/>
            <person name="Yan M."/>
            <person name="Wang P."/>
            <person name="Xu J."/>
            <person name="Bruns T."/>
            <person name="Baldrian P."/>
            <person name="Vilgalys R."/>
            <person name="Dunand C."/>
            <person name="Henrissat B."/>
            <person name="Grigoriev I.V."/>
            <person name="Hibbett D."/>
            <person name="Nagy L.G."/>
            <person name="Martin F.M."/>
        </authorList>
    </citation>
    <scope>NUCLEOTIDE SEQUENCE</scope>
    <source>
        <strain evidence="2">UH-Tt-Lm1</strain>
    </source>
</reference>
<reference evidence="2" key="2">
    <citation type="submission" date="2020-11" db="EMBL/GenBank/DDBJ databases">
        <authorList>
            <consortium name="DOE Joint Genome Institute"/>
            <person name="Kuo A."/>
            <person name="Miyauchi S."/>
            <person name="Kiss E."/>
            <person name="Drula E."/>
            <person name="Kohler A."/>
            <person name="Sanchez-Garcia M."/>
            <person name="Andreopoulos B."/>
            <person name="Barry K.W."/>
            <person name="Bonito G."/>
            <person name="Buee M."/>
            <person name="Carver A."/>
            <person name="Chen C."/>
            <person name="Cichocki N."/>
            <person name="Clum A."/>
            <person name="Culley D."/>
            <person name="Crous P.W."/>
            <person name="Fauchery L."/>
            <person name="Girlanda M."/>
            <person name="Hayes R."/>
            <person name="Keri Z."/>
            <person name="Labutti K."/>
            <person name="Lipzen A."/>
            <person name="Lombard V."/>
            <person name="Magnuson J."/>
            <person name="Maillard F."/>
            <person name="Morin E."/>
            <person name="Murat C."/>
            <person name="Nolan M."/>
            <person name="Ohm R."/>
            <person name="Pangilinan J."/>
            <person name="Pereira M."/>
            <person name="Perotto S."/>
            <person name="Peter M."/>
            <person name="Riley R."/>
            <person name="Sitrit Y."/>
            <person name="Stielow B."/>
            <person name="Szollosi G."/>
            <person name="Zifcakova L."/>
            <person name="Stursova M."/>
            <person name="Spatafora J.W."/>
            <person name="Tedersoo L."/>
            <person name="Vaario L.-M."/>
            <person name="Yamada A."/>
            <person name="Yan M."/>
            <person name="Wang P."/>
            <person name="Xu J."/>
            <person name="Bruns T."/>
            <person name="Baldrian P."/>
            <person name="Vilgalys R."/>
            <person name="Henrissat B."/>
            <person name="Grigoriev I.V."/>
            <person name="Hibbett D."/>
            <person name="Nagy L.G."/>
            <person name="Martin F.M."/>
        </authorList>
    </citation>
    <scope>NUCLEOTIDE SEQUENCE</scope>
    <source>
        <strain evidence="2">UH-Tt-Lm1</strain>
    </source>
</reference>
<name>A0A9P6HNF3_9AGAM</name>
<evidence type="ECO:0000313" key="2">
    <source>
        <dbReference type="EMBL" id="KAF9791183.1"/>
    </source>
</evidence>
<dbReference type="AlphaFoldDB" id="A0A9P6HNF3"/>
<keyword evidence="3" id="KW-1185">Reference proteome</keyword>
<accession>A0A9P6HNF3</accession>
<sequence>MPALPTHGHPSSLVAISSDPGAITVSTDPSPARSSDTWSHAQTHPWNDMTDRSIASESPAFRSCSTSPVIASRVPSLLPTRTSSPTGLPRSMLSSHLVAPSLAISTCDPNIELEYTAREALLAENRELRGCIHAMERAYRYLERLSDEIDRFAADIQKIANGIIPDHAPGSSPGPTSSPESIPIPRRKYVTVQFEPQQEIFVYVKHWTPKQWNALRHPRKGTVLEHQIESVNVPFCEDANGNVVPRSPRS</sequence>